<evidence type="ECO:0000313" key="2">
    <source>
        <dbReference type="EnsemblPlants" id="AET5Gv20112300.1"/>
    </source>
</evidence>
<evidence type="ECO:0000313" key="3">
    <source>
        <dbReference type="Proteomes" id="UP000015105"/>
    </source>
</evidence>
<dbReference type="EnsemblPlants" id="AET5Gv20112300.1">
    <property type="protein sequence ID" value="AET5Gv20112300.1"/>
    <property type="gene ID" value="AET5Gv20112300"/>
</dbReference>
<dbReference type="Gramene" id="AET5Gv20112300.1">
    <property type="protein sequence ID" value="AET5Gv20112300.1"/>
    <property type="gene ID" value="AET5Gv20112300"/>
</dbReference>
<name>A0A453JLQ3_AEGTS</name>
<evidence type="ECO:0000256" key="1">
    <source>
        <dbReference type="SAM" id="MobiDB-lite"/>
    </source>
</evidence>
<reference evidence="3" key="1">
    <citation type="journal article" date="2014" name="Science">
        <title>Ancient hybridizations among the ancestral genomes of bread wheat.</title>
        <authorList>
            <consortium name="International Wheat Genome Sequencing Consortium,"/>
            <person name="Marcussen T."/>
            <person name="Sandve S.R."/>
            <person name="Heier L."/>
            <person name="Spannagl M."/>
            <person name="Pfeifer M."/>
            <person name="Jakobsen K.S."/>
            <person name="Wulff B.B."/>
            <person name="Steuernagel B."/>
            <person name="Mayer K.F."/>
            <person name="Olsen O.A."/>
        </authorList>
    </citation>
    <scope>NUCLEOTIDE SEQUENCE [LARGE SCALE GENOMIC DNA]</scope>
    <source>
        <strain evidence="3">cv. AL8/78</strain>
    </source>
</reference>
<feature type="compositionally biased region" description="Basic residues" evidence="1">
    <location>
        <begin position="43"/>
        <end position="57"/>
    </location>
</feature>
<feature type="region of interest" description="Disordered" evidence="1">
    <location>
        <begin position="34"/>
        <end position="91"/>
    </location>
</feature>
<reference evidence="3" key="2">
    <citation type="journal article" date="2017" name="Nat. Plants">
        <title>The Aegilops tauschii genome reveals multiple impacts of transposons.</title>
        <authorList>
            <person name="Zhao G."/>
            <person name="Zou C."/>
            <person name="Li K."/>
            <person name="Wang K."/>
            <person name="Li T."/>
            <person name="Gao L."/>
            <person name="Zhang X."/>
            <person name="Wang H."/>
            <person name="Yang Z."/>
            <person name="Liu X."/>
            <person name="Jiang W."/>
            <person name="Mao L."/>
            <person name="Kong X."/>
            <person name="Jiao Y."/>
            <person name="Jia J."/>
        </authorList>
    </citation>
    <scope>NUCLEOTIDE SEQUENCE [LARGE SCALE GENOMIC DNA]</scope>
    <source>
        <strain evidence="3">cv. AL8/78</strain>
    </source>
</reference>
<dbReference type="AlphaFoldDB" id="A0A453JLQ3"/>
<reference evidence="2" key="3">
    <citation type="journal article" date="2017" name="Nature">
        <title>Genome sequence of the progenitor of the wheat D genome Aegilops tauschii.</title>
        <authorList>
            <person name="Luo M.C."/>
            <person name="Gu Y.Q."/>
            <person name="Puiu D."/>
            <person name="Wang H."/>
            <person name="Twardziok S.O."/>
            <person name="Deal K.R."/>
            <person name="Huo N."/>
            <person name="Zhu T."/>
            <person name="Wang L."/>
            <person name="Wang Y."/>
            <person name="McGuire P.E."/>
            <person name="Liu S."/>
            <person name="Long H."/>
            <person name="Ramasamy R.K."/>
            <person name="Rodriguez J.C."/>
            <person name="Van S.L."/>
            <person name="Yuan L."/>
            <person name="Wang Z."/>
            <person name="Xia Z."/>
            <person name="Xiao L."/>
            <person name="Anderson O.D."/>
            <person name="Ouyang S."/>
            <person name="Liang Y."/>
            <person name="Zimin A.V."/>
            <person name="Pertea G."/>
            <person name="Qi P."/>
            <person name="Bennetzen J.L."/>
            <person name="Dai X."/>
            <person name="Dawson M.W."/>
            <person name="Muller H.G."/>
            <person name="Kugler K."/>
            <person name="Rivarola-Duarte L."/>
            <person name="Spannagl M."/>
            <person name="Mayer K.F.X."/>
            <person name="Lu F.H."/>
            <person name="Bevan M.W."/>
            <person name="Leroy P."/>
            <person name="Li P."/>
            <person name="You F.M."/>
            <person name="Sun Q."/>
            <person name="Liu Z."/>
            <person name="Lyons E."/>
            <person name="Wicker T."/>
            <person name="Salzberg S.L."/>
            <person name="Devos K.M."/>
            <person name="Dvorak J."/>
        </authorList>
    </citation>
    <scope>NUCLEOTIDE SEQUENCE [LARGE SCALE GENOMIC DNA]</scope>
    <source>
        <strain evidence="2">cv. AL8/78</strain>
    </source>
</reference>
<protein>
    <submittedName>
        <fullName evidence="2">Uncharacterized protein</fullName>
    </submittedName>
</protein>
<reference evidence="2" key="4">
    <citation type="submission" date="2019-03" db="UniProtKB">
        <authorList>
            <consortium name="EnsemblPlants"/>
        </authorList>
    </citation>
    <scope>IDENTIFICATION</scope>
</reference>
<reference evidence="2" key="5">
    <citation type="journal article" date="2021" name="G3 (Bethesda)">
        <title>Aegilops tauschii genome assembly Aet v5.0 features greater sequence contiguity and improved annotation.</title>
        <authorList>
            <person name="Wang L."/>
            <person name="Zhu T."/>
            <person name="Rodriguez J.C."/>
            <person name="Deal K.R."/>
            <person name="Dubcovsky J."/>
            <person name="McGuire P.E."/>
            <person name="Lux T."/>
            <person name="Spannagl M."/>
            <person name="Mayer K.F.X."/>
            <person name="Baldrich P."/>
            <person name="Meyers B.C."/>
            <person name="Huo N."/>
            <person name="Gu Y.Q."/>
            <person name="Zhou H."/>
            <person name="Devos K.M."/>
            <person name="Bennetzen J.L."/>
            <person name="Unver T."/>
            <person name="Budak H."/>
            <person name="Gulick P.J."/>
            <person name="Galiba G."/>
            <person name="Kalapos B."/>
            <person name="Nelson D.R."/>
            <person name="Li P."/>
            <person name="You F.M."/>
            <person name="Luo M.C."/>
            <person name="Dvorak J."/>
        </authorList>
    </citation>
    <scope>NUCLEOTIDE SEQUENCE [LARGE SCALE GENOMIC DNA]</scope>
    <source>
        <strain evidence="2">cv. AL8/78</strain>
    </source>
</reference>
<dbReference type="Proteomes" id="UP000015105">
    <property type="component" value="Chromosome 5D"/>
</dbReference>
<organism evidence="2 3">
    <name type="scientific">Aegilops tauschii subsp. strangulata</name>
    <name type="common">Goatgrass</name>
    <dbReference type="NCBI Taxonomy" id="200361"/>
    <lineage>
        <taxon>Eukaryota</taxon>
        <taxon>Viridiplantae</taxon>
        <taxon>Streptophyta</taxon>
        <taxon>Embryophyta</taxon>
        <taxon>Tracheophyta</taxon>
        <taxon>Spermatophyta</taxon>
        <taxon>Magnoliopsida</taxon>
        <taxon>Liliopsida</taxon>
        <taxon>Poales</taxon>
        <taxon>Poaceae</taxon>
        <taxon>BOP clade</taxon>
        <taxon>Pooideae</taxon>
        <taxon>Triticodae</taxon>
        <taxon>Triticeae</taxon>
        <taxon>Triticinae</taxon>
        <taxon>Aegilops</taxon>
    </lineage>
</organism>
<feature type="compositionally biased region" description="Basic and acidic residues" evidence="1">
    <location>
        <begin position="73"/>
        <end position="87"/>
    </location>
</feature>
<sequence length="116" mass="13357">MTKMPTVQQIRMKMSPWWATRTRQAAVAYRQWPTMVSASSRQARARRTQHRRQRRRGGPSVGGKGGQHRPGRHDRDAGQHPEADGVHHGFVRVRQVVTRQKGELWRTNTNAGEIEN</sequence>
<proteinExistence type="predicted"/>
<accession>A0A453JLQ3</accession>
<keyword evidence="3" id="KW-1185">Reference proteome</keyword>